<dbReference type="Pfam" id="PF00355">
    <property type="entry name" value="Rieske"/>
    <property type="match status" value="1"/>
</dbReference>
<dbReference type="SUPFAM" id="SSF50022">
    <property type="entry name" value="ISP domain"/>
    <property type="match status" value="1"/>
</dbReference>
<keyword evidence="6" id="KW-0560">Oxidoreductase</keyword>
<reference evidence="6 7" key="1">
    <citation type="submission" date="2017-03" db="EMBL/GenBank/DDBJ databases">
        <authorList>
            <person name="Afonso C.L."/>
            <person name="Miller P.J."/>
            <person name="Scott M.A."/>
            <person name="Spackman E."/>
            <person name="Goraichik I."/>
            <person name="Dimitrov K.M."/>
            <person name="Suarez D.L."/>
            <person name="Swayne D.E."/>
        </authorList>
    </citation>
    <scope>NUCLEOTIDE SEQUENCE [LARGE SCALE GENOMIC DNA]</scope>
    <source>
        <strain evidence="6 7">CECT 7745</strain>
    </source>
</reference>
<protein>
    <submittedName>
        <fullName evidence="6">3-phenylpropionate dioxygenase ferredoxin subunit</fullName>
    </submittedName>
</protein>
<dbReference type="PROSITE" id="PS51296">
    <property type="entry name" value="RIESKE"/>
    <property type="match status" value="1"/>
</dbReference>
<dbReference type="AlphaFoldDB" id="A0A1X7BYM1"/>
<dbReference type="GO" id="GO:0051213">
    <property type="term" value="F:dioxygenase activity"/>
    <property type="evidence" value="ECO:0007669"/>
    <property type="project" value="UniProtKB-KW"/>
</dbReference>
<dbReference type="CDD" id="cd03467">
    <property type="entry name" value="Rieske"/>
    <property type="match status" value="1"/>
</dbReference>
<dbReference type="GO" id="GO:0046872">
    <property type="term" value="F:metal ion binding"/>
    <property type="evidence" value="ECO:0007669"/>
    <property type="project" value="UniProtKB-KW"/>
</dbReference>
<dbReference type="InterPro" id="IPR017941">
    <property type="entry name" value="Rieske_2Fe-2S"/>
</dbReference>
<name>A0A1X7BYM1_9RHOB</name>
<keyword evidence="4" id="KW-0411">Iron-sulfur</keyword>
<dbReference type="SUPFAM" id="SSF51197">
    <property type="entry name" value="Clavaminate synthase-like"/>
    <property type="match status" value="1"/>
</dbReference>
<organism evidence="6 7">
    <name type="scientific">Roseovarius aestuarii</name>
    <dbReference type="NCBI Taxonomy" id="475083"/>
    <lineage>
        <taxon>Bacteria</taxon>
        <taxon>Pseudomonadati</taxon>
        <taxon>Pseudomonadota</taxon>
        <taxon>Alphaproteobacteria</taxon>
        <taxon>Rhodobacterales</taxon>
        <taxon>Roseobacteraceae</taxon>
        <taxon>Roseovarius</taxon>
    </lineage>
</organism>
<dbReference type="EMBL" id="FWXB01000037">
    <property type="protein sequence ID" value="SMC14683.1"/>
    <property type="molecule type" value="Genomic_DNA"/>
</dbReference>
<dbReference type="RefSeq" id="WP_085802571.1">
    <property type="nucleotide sequence ID" value="NZ_FWXB01000037.1"/>
</dbReference>
<dbReference type="Proteomes" id="UP000193224">
    <property type="component" value="Unassembled WGS sequence"/>
</dbReference>
<proteinExistence type="predicted"/>
<evidence type="ECO:0000256" key="2">
    <source>
        <dbReference type="ARBA" id="ARBA00022723"/>
    </source>
</evidence>
<dbReference type="Gene3D" id="2.102.10.10">
    <property type="entry name" value="Rieske [2Fe-2S] iron-sulphur domain"/>
    <property type="match status" value="1"/>
</dbReference>
<dbReference type="OrthoDB" id="9794175at2"/>
<accession>A0A1X7BYM1</accession>
<evidence type="ECO:0000313" key="7">
    <source>
        <dbReference type="Proteomes" id="UP000193224"/>
    </source>
</evidence>
<keyword evidence="1" id="KW-0001">2Fe-2S</keyword>
<keyword evidence="3" id="KW-0408">Iron</keyword>
<gene>
    <name evidence="6" type="ORF">ROA7745_04553</name>
</gene>
<keyword evidence="7" id="KW-1185">Reference proteome</keyword>
<dbReference type="Gene3D" id="2.60.120.620">
    <property type="entry name" value="q2cbj1_9rhob like domain"/>
    <property type="match status" value="1"/>
</dbReference>
<keyword evidence="2" id="KW-0479">Metal-binding</keyword>
<dbReference type="GO" id="GO:0051537">
    <property type="term" value="F:2 iron, 2 sulfur cluster binding"/>
    <property type="evidence" value="ECO:0007669"/>
    <property type="project" value="UniProtKB-KW"/>
</dbReference>
<keyword evidence="6" id="KW-0223">Dioxygenase</keyword>
<evidence type="ECO:0000256" key="3">
    <source>
        <dbReference type="ARBA" id="ARBA00023004"/>
    </source>
</evidence>
<evidence type="ECO:0000256" key="4">
    <source>
        <dbReference type="ARBA" id="ARBA00023014"/>
    </source>
</evidence>
<evidence type="ECO:0000313" key="6">
    <source>
        <dbReference type="EMBL" id="SMC14683.1"/>
    </source>
</evidence>
<evidence type="ECO:0000259" key="5">
    <source>
        <dbReference type="PROSITE" id="PS51296"/>
    </source>
</evidence>
<dbReference type="InterPro" id="IPR036922">
    <property type="entry name" value="Rieske_2Fe-2S_sf"/>
</dbReference>
<evidence type="ECO:0000256" key="1">
    <source>
        <dbReference type="ARBA" id="ARBA00022714"/>
    </source>
</evidence>
<feature type="domain" description="Rieske" evidence="5">
    <location>
        <begin position="322"/>
        <end position="414"/>
    </location>
</feature>
<sequence>MAATYVDISKDARIPSDIAQRTQNGEVFVIRACLQRLGLFEEIEASTIDAITHVTGQETARKLADEGIQFIHKHASLAQIAKITDRAYEIGQGNANKWISQVARNLLGIQNSYYYERTPNIRFHVPYDILAADQETLRKFSGARGGGKLSAHPNHRDSWVGCPDNLINIWAAVAPIKEGNGLIVFPEAFDQDIKHEGASIAHDENPGEPLIPELQAGDAIVFQGDHLHSSVLNRIDETRHAISFRVVTEKPNFSNGHYHHYVHSALASGPFKMFARLPADLAWSYVGTRFGWIGERLGRRARVAAKKQSNVSAKVNKLRAGKRSFRLSDLAEDSLYAITDDVCVARIGQSKVIAFDRKCPHGGSDLSLGTVTNGEVTCPWHNLRFEPKSGASACKSLSNLQMYDVIINGDQVTVSLEKSPAPSSN</sequence>